<evidence type="ECO:0000256" key="4">
    <source>
        <dbReference type="ARBA" id="ARBA00022692"/>
    </source>
</evidence>
<feature type="transmembrane region" description="Helical" evidence="11">
    <location>
        <begin position="258"/>
        <end position="277"/>
    </location>
</feature>
<evidence type="ECO:0000256" key="9">
    <source>
        <dbReference type="ARBA" id="ARBA00023055"/>
    </source>
</evidence>
<keyword evidence="10 11" id="KW-0472">Membrane</keyword>
<dbReference type="NCBIfam" id="TIGR02203">
    <property type="entry name" value="MsbA_lipidA"/>
    <property type="match status" value="1"/>
</dbReference>
<evidence type="ECO:0000256" key="1">
    <source>
        <dbReference type="ARBA" id="ARBA00004651"/>
    </source>
</evidence>
<keyword evidence="3" id="KW-1003">Cell membrane</keyword>
<dbReference type="GO" id="GO:0005524">
    <property type="term" value="F:ATP binding"/>
    <property type="evidence" value="ECO:0007669"/>
    <property type="project" value="UniProtKB-KW"/>
</dbReference>
<comment type="subcellular location">
    <subcellularLocation>
        <location evidence="1">Cell membrane</location>
        <topology evidence="1">Multi-pass membrane protein</topology>
    </subcellularLocation>
</comment>
<organism evidence="14 15">
    <name type="scientific">SAR86 cluster bacterium</name>
    <dbReference type="NCBI Taxonomy" id="2030880"/>
    <lineage>
        <taxon>Bacteria</taxon>
        <taxon>Pseudomonadati</taxon>
        <taxon>Pseudomonadota</taxon>
        <taxon>Gammaproteobacteria</taxon>
        <taxon>SAR86 cluster</taxon>
    </lineage>
</organism>
<dbReference type="FunFam" id="3.40.50.300:FF:000140">
    <property type="entry name" value="Lipid A export ATP-binding/permease protein MsbA"/>
    <property type="match status" value="1"/>
</dbReference>
<keyword evidence="5" id="KW-0547">Nucleotide-binding</keyword>
<dbReference type="Pfam" id="PF00664">
    <property type="entry name" value="ABC_membrane"/>
    <property type="match status" value="1"/>
</dbReference>
<dbReference type="GO" id="GO:0005886">
    <property type="term" value="C:plasma membrane"/>
    <property type="evidence" value="ECO:0007669"/>
    <property type="project" value="UniProtKB-SubCell"/>
</dbReference>
<keyword evidence="7" id="KW-1278">Translocase</keyword>
<dbReference type="InterPro" id="IPR011527">
    <property type="entry name" value="ABC1_TM_dom"/>
</dbReference>
<keyword evidence="9" id="KW-0445">Lipid transport</keyword>
<evidence type="ECO:0000256" key="10">
    <source>
        <dbReference type="ARBA" id="ARBA00023136"/>
    </source>
</evidence>
<evidence type="ECO:0000313" key="15">
    <source>
        <dbReference type="Proteomes" id="UP000218327"/>
    </source>
</evidence>
<dbReference type="PANTHER" id="PTHR43394">
    <property type="entry name" value="ATP-DEPENDENT PERMEASE MDL1, MITOCHONDRIAL"/>
    <property type="match status" value="1"/>
</dbReference>
<dbReference type="PANTHER" id="PTHR43394:SF1">
    <property type="entry name" value="ATP-BINDING CASSETTE SUB-FAMILY B MEMBER 10, MITOCHONDRIAL"/>
    <property type="match status" value="1"/>
</dbReference>
<dbReference type="SUPFAM" id="SSF52540">
    <property type="entry name" value="P-loop containing nucleoside triphosphate hydrolases"/>
    <property type="match status" value="1"/>
</dbReference>
<evidence type="ECO:0000256" key="5">
    <source>
        <dbReference type="ARBA" id="ARBA00022741"/>
    </source>
</evidence>
<gene>
    <name evidence="14" type="primary">msbA</name>
    <name evidence="14" type="ORF">COA96_13385</name>
</gene>
<keyword evidence="8 11" id="KW-1133">Transmembrane helix</keyword>
<dbReference type="InterPro" id="IPR003439">
    <property type="entry name" value="ABC_transporter-like_ATP-bd"/>
</dbReference>
<feature type="transmembrane region" description="Helical" evidence="11">
    <location>
        <begin position="151"/>
        <end position="169"/>
    </location>
</feature>
<dbReference type="InterPro" id="IPR003593">
    <property type="entry name" value="AAA+_ATPase"/>
</dbReference>
<dbReference type="InterPro" id="IPR011917">
    <property type="entry name" value="ABC_transpr_lipidA"/>
</dbReference>
<dbReference type="SMART" id="SM00382">
    <property type="entry name" value="AAA"/>
    <property type="match status" value="1"/>
</dbReference>
<dbReference type="Pfam" id="PF00005">
    <property type="entry name" value="ABC_tran"/>
    <property type="match status" value="1"/>
</dbReference>
<feature type="transmembrane region" description="Helical" evidence="11">
    <location>
        <begin position="71"/>
        <end position="96"/>
    </location>
</feature>
<name>A0A2A5AU97_9GAMM</name>
<dbReference type="GO" id="GO:0016887">
    <property type="term" value="F:ATP hydrolysis activity"/>
    <property type="evidence" value="ECO:0007669"/>
    <property type="project" value="InterPro"/>
</dbReference>
<dbReference type="AlphaFoldDB" id="A0A2A5AU97"/>
<comment type="caution">
    <text evidence="14">The sequence shown here is derived from an EMBL/GenBank/DDBJ whole genome shotgun (WGS) entry which is preliminary data.</text>
</comment>
<feature type="transmembrane region" description="Helical" evidence="11">
    <location>
        <begin position="31"/>
        <end position="56"/>
    </location>
</feature>
<dbReference type="GO" id="GO:0015421">
    <property type="term" value="F:ABC-type oligopeptide transporter activity"/>
    <property type="evidence" value="ECO:0007669"/>
    <property type="project" value="TreeGrafter"/>
</dbReference>
<evidence type="ECO:0000256" key="11">
    <source>
        <dbReference type="SAM" id="Phobius"/>
    </source>
</evidence>
<reference evidence="15" key="1">
    <citation type="submission" date="2017-08" db="EMBL/GenBank/DDBJ databases">
        <title>A dynamic microbial community with high functional redundancy inhabits the cold, oxic subseafloor aquifer.</title>
        <authorList>
            <person name="Tully B.J."/>
            <person name="Wheat C.G."/>
            <person name="Glazer B.T."/>
            <person name="Huber J.A."/>
        </authorList>
    </citation>
    <scope>NUCLEOTIDE SEQUENCE [LARGE SCALE GENOMIC DNA]</scope>
</reference>
<accession>A0A2A5AU97</accession>
<feature type="unsure residue" description="D or N" evidence="14">
    <location>
        <position position="230"/>
    </location>
</feature>
<feature type="domain" description="ABC transmembrane type-1" evidence="13">
    <location>
        <begin position="34"/>
        <end position="316"/>
    </location>
</feature>
<dbReference type="CDD" id="cd18552">
    <property type="entry name" value="ABC_6TM_MsbA_like"/>
    <property type="match status" value="1"/>
</dbReference>
<dbReference type="SUPFAM" id="SSF90123">
    <property type="entry name" value="ABC transporter transmembrane region"/>
    <property type="match status" value="1"/>
</dbReference>
<keyword evidence="6 14" id="KW-0067">ATP-binding</keyword>
<evidence type="ECO:0000256" key="3">
    <source>
        <dbReference type="ARBA" id="ARBA00022475"/>
    </source>
</evidence>
<evidence type="ECO:0000256" key="6">
    <source>
        <dbReference type="ARBA" id="ARBA00022840"/>
    </source>
</evidence>
<evidence type="ECO:0000256" key="8">
    <source>
        <dbReference type="ARBA" id="ARBA00022989"/>
    </source>
</evidence>
<dbReference type="PROSITE" id="PS50929">
    <property type="entry name" value="ABC_TM1F"/>
    <property type="match status" value="1"/>
</dbReference>
<evidence type="ECO:0000256" key="7">
    <source>
        <dbReference type="ARBA" id="ARBA00022967"/>
    </source>
</evidence>
<dbReference type="InterPro" id="IPR039421">
    <property type="entry name" value="Type_1_exporter"/>
</dbReference>
<keyword evidence="4 11" id="KW-0812">Transmembrane</keyword>
<protein>
    <submittedName>
        <fullName evidence="14">Lipid A export permease/ATP-binding protein MsbA</fullName>
    </submittedName>
</protein>
<evidence type="ECO:0000259" key="12">
    <source>
        <dbReference type="PROSITE" id="PS50893"/>
    </source>
</evidence>
<dbReference type="Gene3D" id="1.20.1560.10">
    <property type="entry name" value="ABC transporter type 1, transmembrane domain"/>
    <property type="match status" value="1"/>
</dbReference>
<dbReference type="InterPro" id="IPR027417">
    <property type="entry name" value="P-loop_NTPase"/>
</dbReference>
<dbReference type="PROSITE" id="PS00211">
    <property type="entry name" value="ABC_TRANSPORTER_1"/>
    <property type="match status" value="1"/>
</dbReference>
<proteinExistence type="predicted"/>
<dbReference type="InterPro" id="IPR036640">
    <property type="entry name" value="ABC1_TM_sf"/>
</dbReference>
<dbReference type="GO" id="GO:0034040">
    <property type="term" value="F:ATPase-coupled lipid transmembrane transporter activity"/>
    <property type="evidence" value="ECO:0007669"/>
    <property type="project" value="InterPro"/>
</dbReference>
<evidence type="ECO:0000313" key="14">
    <source>
        <dbReference type="EMBL" id="PCJ22815.1"/>
    </source>
</evidence>
<keyword evidence="2" id="KW-0813">Transport</keyword>
<evidence type="ECO:0000256" key="2">
    <source>
        <dbReference type="ARBA" id="ARBA00022448"/>
    </source>
</evidence>
<dbReference type="Gene3D" id="3.40.50.300">
    <property type="entry name" value="P-loop containing nucleotide triphosphate hydrolases"/>
    <property type="match status" value="1"/>
</dbReference>
<sequence length="593" mass="65439">MSRNRSSTTSSPKESWQLYKRLLRYVLPHKLAMFAAMIGYILFAVTSPLTTIWLGWTIDAITAENYDELRILSPLLCVGIVLMRGLGGFLGSYSLAGISNHVVHKLRCELIDRLIKLPASYFDKNTSGRLVSKLTYDVTQITGAASNAVAVLFREGLVVIGLLSFLMYMDWKLSLTFLIIAPVVGKVVSLASKRFRRYSTQMQDSMGDVTQITNETIKGHRVIRTFNAEDFVSGKLLDASEKNRQQNMKMAFTKSASTPLIQFIVSIAMAMLVWLALSPEFFVDKTSGDFVAFLGAAGLLAKPIRQLTQINSVVQRGMSAAFSIFSLLDEDTERDNGSYTSDKITGRIEFNDVGFSYKTDTPTLENISFVAEPGQTIALVGKSGSGKSSLVSLIARFYDYQNGEISLDGVPIQDYKLANLRNHISLVTQQVVLFNGTVAENIAYGNDEITHDKIKQAAVSAHAMEFIDQLSEGLDTQVGDDASLLSGGQRQRLAIARALLKDAPILIFDEATSALDSESEMHIQQALDHLRKGRTTFIIAHRLSTIENADLILVMDKGKIIESGTHAQLLAKQTQYSKLHAIQFSESSMVKPE</sequence>
<evidence type="ECO:0000259" key="13">
    <source>
        <dbReference type="PROSITE" id="PS50929"/>
    </source>
</evidence>
<dbReference type="PROSITE" id="PS50893">
    <property type="entry name" value="ABC_TRANSPORTER_2"/>
    <property type="match status" value="1"/>
</dbReference>
<dbReference type="Proteomes" id="UP000218327">
    <property type="component" value="Unassembled WGS sequence"/>
</dbReference>
<feature type="domain" description="ABC transporter" evidence="12">
    <location>
        <begin position="348"/>
        <end position="582"/>
    </location>
</feature>
<dbReference type="EMBL" id="NVVJ01000050">
    <property type="protein sequence ID" value="PCJ22815.1"/>
    <property type="molecule type" value="Genomic_DNA"/>
</dbReference>
<dbReference type="InterPro" id="IPR017871">
    <property type="entry name" value="ABC_transporter-like_CS"/>
</dbReference>
<feature type="transmembrane region" description="Helical" evidence="11">
    <location>
        <begin position="175"/>
        <end position="192"/>
    </location>
</feature>